<accession>S7UUD6</accession>
<dbReference type="eggNOG" id="ENOG502Z9H1">
    <property type="taxonomic scope" value="Bacteria"/>
</dbReference>
<dbReference type="Proteomes" id="UP000014977">
    <property type="component" value="Unassembled WGS sequence"/>
</dbReference>
<evidence type="ECO:0000313" key="2">
    <source>
        <dbReference type="Proteomes" id="UP000014977"/>
    </source>
</evidence>
<dbReference type="OrthoDB" id="1488684at2"/>
<proteinExistence type="predicted"/>
<organism evidence="1 2">
    <name type="scientific">Desulfococcus multivorans DSM 2059</name>
    <dbReference type="NCBI Taxonomy" id="1121405"/>
    <lineage>
        <taxon>Bacteria</taxon>
        <taxon>Pseudomonadati</taxon>
        <taxon>Thermodesulfobacteriota</taxon>
        <taxon>Desulfobacteria</taxon>
        <taxon>Desulfobacterales</taxon>
        <taxon>Desulfococcaceae</taxon>
        <taxon>Desulfococcus</taxon>
    </lineage>
</organism>
<protein>
    <submittedName>
        <fullName evidence="1">Uncharacterized protein</fullName>
    </submittedName>
</protein>
<dbReference type="STRING" id="897.B2D07_16050"/>
<evidence type="ECO:0000313" key="1">
    <source>
        <dbReference type="EMBL" id="EPR35973.1"/>
    </source>
</evidence>
<keyword evidence="2" id="KW-1185">Reference proteome</keyword>
<dbReference type="AlphaFoldDB" id="S7UUD6"/>
<dbReference type="RefSeq" id="WP_020877789.1">
    <property type="nucleotide sequence ID" value="NZ_ATHJ01000105.1"/>
</dbReference>
<dbReference type="EMBL" id="ATHJ01000105">
    <property type="protein sequence ID" value="EPR35973.1"/>
    <property type="molecule type" value="Genomic_DNA"/>
</dbReference>
<sequence length="784" mass="88989">MLQIDKVQTIEEVTVYGDHEKINVFYLIPQQPRYRRYTDGKLAFSFMKYRFPVDRPDGRKGGGFVLFDVEFVVDAAKLPKIKEVLAGQVAQDANRLGISPVPDVIFGPINYAKGTTQLIVAGSDGLFVEKLHNPGKPSLYGNNIATFGLELSENGATFFEEAMKTPGGSSVAVVYDLWFWARLPEITVDGYFYASNFYSFYQTIDTDWNLWSEDSYRETIREQLIQSEAMDLKFDWGLVDDEKIRGPIRDWATRALEDAVERKMIQAVAPVPDDQRKTPDGIEDVTRDISNTQISNVTIHYSEAQSVEWNIAPPGQLQSIVDQKMPDGSPVRWEDYFHVIDLDDEFFRQLRVNTFVNADFDHLPIRSVEVKLLYNGRPMANLEPNQPEGEVVLNKPDAIGKFAAYVENDNWKYKYSYQVNYIGESRIYQSPEVETNEGNLTIGVDDVGILDVSVSAGDLDWNEIDRALVVFRYEDRNVEPFEDQFVLSPSQLTHKVRKVIFEPMRKNYRYQVKYFMKNGKEVQGSELESRSSNLFINDVFGGRKTVSVRGAGDFANRIQSVFVNLTYTDVRNDYTQTRSQALTAAVTFFDWVIPVISETGGKVTYSADVVYRDGTSEHIPETQAVSDTILLPPPVEAFLEINLEPALLDWTRVKLVRASLSYHDPEGGVSVAKDFIFSAQKAAGQTWKIELKNGDHKTYAYKITYFMMDGLQKTIGPKDSTDLTLILDPDERNTEAIPLRRIKDTQVEAVKLKTARQMETIGWKSFAIESAQAEPAGQEAARQE</sequence>
<name>S7UUD6_DESML</name>
<gene>
    <name evidence="1" type="ORF">dsmv_0678</name>
</gene>
<comment type="caution">
    <text evidence="1">The sequence shown here is derived from an EMBL/GenBank/DDBJ whole genome shotgun (WGS) entry which is preliminary data.</text>
</comment>
<reference evidence="1 2" key="1">
    <citation type="journal article" date="2013" name="Genome Announc.">
        <title>Draft genome sequences for three mercury-methylating, sulfate-reducing bacteria.</title>
        <authorList>
            <person name="Brown S.D."/>
            <person name="Hurt R.A.Jr."/>
            <person name="Gilmour C.C."/>
            <person name="Elias D.A."/>
        </authorList>
    </citation>
    <scope>NUCLEOTIDE SEQUENCE [LARGE SCALE GENOMIC DNA]</scope>
    <source>
        <strain evidence="1 2">DSM 2059</strain>
    </source>
</reference>